<dbReference type="RefSeq" id="WP_347703253.1">
    <property type="nucleotide sequence ID" value="NZ_JBDPZD010000001.1"/>
</dbReference>
<protein>
    <submittedName>
        <fullName evidence="2">Quinol monooxygenase</fullName>
        <ecNumber evidence="2">1.-.-.-</ecNumber>
    </submittedName>
</protein>
<dbReference type="PROSITE" id="PS51725">
    <property type="entry name" value="ABM"/>
    <property type="match status" value="1"/>
</dbReference>
<evidence type="ECO:0000259" key="1">
    <source>
        <dbReference type="PROSITE" id="PS51725"/>
    </source>
</evidence>
<comment type="caution">
    <text evidence="2">The sequence shown here is derived from an EMBL/GenBank/DDBJ whole genome shotgun (WGS) entry which is preliminary data.</text>
</comment>
<dbReference type="PANTHER" id="PTHR33336:SF3">
    <property type="entry name" value="ABM DOMAIN-CONTAINING PROTEIN"/>
    <property type="match status" value="1"/>
</dbReference>
<feature type="domain" description="ABM" evidence="1">
    <location>
        <begin position="7"/>
        <end position="97"/>
    </location>
</feature>
<accession>A0ABV0FWX1</accession>
<keyword evidence="2" id="KW-0503">Monooxygenase</keyword>
<organism evidence="2 3">
    <name type="scientific">Roseateles paludis</name>
    <dbReference type="NCBI Taxonomy" id="3145238"/>
    <lineage>
        <taxon>Bacteria</taxon>
        <taxon>Pseudomonadati</taxon>
        <taxon>Pseudomonadota</taxon>
        <taxon>Betaproteobacteria</taxon>
        <taxon>Burkholderiales</taxon>
        <taxon>Sphaerotilaceae</taxon>
        <taxon>Roseateles</taxon>
    </lineage>
</organism>
<dbReference type="PANTHER" id="PTHR33336">
    <property type="entry name" value="QUINOL MONOOXYGENASE YGIN-RELATED"/>
    <property type="match status" value="1"/>
</dbReference>
<proteinExistence type="predicted"/>
<dbReference type="InterPro" id="IPR050744">
    <property type="entry name" value="AI-2_Isomerase_LsrG"/>
</dbReference>
<reference evidence="2 3" key="1">
    <citation type="submission" date="2024-05" db="EMBL/GenBank/DDBJ databases">
        <title>Roseateles sp. DJS-2-20 16S ribosomal RNA gene Genome sequencing and assembly.</title>
        <authorList>
            <person name="Woo H."/>
        </authorList>
    </citation>
    <scope>NUCLEOTIDE SEQUENCE [LARGE SCALE GENOMIC DNA]</scope>
    <source>
        <strain evidence="2 3">DJS-2-20</strain>
    </source>
</reference>
<name>A0ABV0FWX1_9BURK</name>
<dbReference type="GO" id="GO:0004497">
    <property type="term" value="F:monooxygenase activity"/>
    <property type="evidence" value="ECO:0007669"/>
    <property type="project" value="UniProtKB-KW"/>
</dbReference>
<evidence type="ECO:0000313" key="3">
    <source>
        <dbReference type="Proteomes" id="UP001495147"/>
    </source>
</evidence>
<dbReference type="SUPFAM" id="SSF54909">
    <property type="entry name" value="Dimeric alpha+beta barrel"/>
    <property type="match status" value="1"/>
</dbReference>
<dbReference type="InterPro" id="IPR011008">
    <property type="entry name" value="Dimeric_a/b-barrel"/>
</dbReference>
<dbReference type="InterPro" id="IPR007138">
    <property type="entry name" value="ABM_dom"/>
</dbReference>
<dbReference type="Pfam" id="PF03992">
    <property type="entry name" value="ABM"/>
    <property type="match status" value="1"/>
</dbReference>
<keyword evidence="3" id="KW-1185">Reference proteome</keyword>
<gene>
    <name evidence="2" type="ORF">ABDJ85_03025</name>
</gene>
<keyword evidence="2" id="KW-0560">Oxidoreductase</keyword>
<dbReference type="Gene3D" id="3.30.70.100">
    <property type="match status" value="1"/>
</dbReference>
<dbReference type="EC" id="1.-.-.-" evidence="2"/>
<dbReference type="EMBL" id="JBDPZD010000001">
    <property type="protein sequence ID" value="MEO3690423.1"/>
    <property type="molecule type" value="Genomic_DNA"/>
</dbReference>
<evidence type="ECO:0000313" key="2">
    <source>
        <dbReference type="EMBL" id="MEO3690423.1"/>
    </source>
</evidence>
<dbReference type="Proteomes" id="UP001495147">
    <property type="component" value="Unassembled WGS sequence"/>
</dbReference>
<sequence length="98" mass="10514">MSSTAPVLKLARVVGHPGRAAELREALLALEAATRREPGCVAFTLFQALSEAEDFVLLEHFESAAALQSHMQEPHTQAFFAKQLVAGVKAIDVSSLGR</sequence>